<organism evidence="1 2">
    <name type="scientific">Pistacia integerrima</name>
    <dbReference type="NCBI Taxonomy" id="434235"/>
    <lineage>
        <taxon>Eukaryota</taxon>
        <taxon>Viridiplantae</taxon>
        <taxon>Streptophyta</taxon>
        <taxon>Embryophyta</taxon>
        <taxon>Tracheophyta</taxon>
        <taxon>Spermatophyta</taxon>
        <taxon>Magnoliopsida</taxon>
        <taxon>eudicotyledons</taxon>
        <taxon>Gunneridae</taxon>
        <taxon>Pentapetalae</taxon>
        <taxon>rosids</taxon>
        <taxon>malvids</taxon>
        <taxon>Sapindales</taxon>
        <taxon>Anacardiaceae</taxon>
        <taxon>Pistacia</taxon>
    </lineage>
</organism>
<dbReference type="EMBL" id="CM047747">
    <property type="protein sequence ID" value="KAJ0017245.1"/>
    <property type="molecule type" value="Genomic_DNA"/>
</dbReference>
<name>A0ACC0XGK7_9ROSI</name>
<dbReference type="Proteomes" id="UP001163603">
    <property type="component" value="Chromosome 12"/>
</dbReference>
<protein>
    <submittedName>
        <fullName evidence="1">Uncharacterized protein</fullName>
    </submittedName>
</protein>
<keyword evidence="2" id="KW-1185">Reference proteome</keyword>
<comment type="caution">
    <text evidence="1">The sequence shown here is derived from an EMBL/GenBank/DDBJ whole genome shotgun (WGS) entry which is preliminary data.</text>
</comment>
<reference evidence="2" key="1">
    <citation type="journal article" date="2023" name="G3 (Bethesda)">
        <title>Genome assembly and association tests identify interacting loci associated with vigor, precocity, and sex in interspecific pistachio rootstocks.</title>
        <authorList>
            <person name="Palmer W."/>
            <person name="Jacygrad E."/>
            <person name="Sagayaradj S."/>
            <person name="Cavanaugh K."/>
            <person name="Han R."/>
            <person name="Bertier L."/>
            <person name="Beede B."/>
            <person name="Kafkas S."/>
            <person name="Golino D."/>
            <person name="Preece J."/>
            <person name="Michelmore R."/>
        </authorList>
    </citation>
    <scope>NUCLEOTIDE SEQUENCE [LARGE SCALE GENOMIC DNA]</scope>
</reference>
<evidence type="ECO:0000313" key="1">
    <source>
        <dbReference type="EMBL" id="KAJ0017245.1"/>
    </source>
</evidence>
<sequence>MRFFASFQFCISTLFSISFSRVRISCKAALGKLQPTASLRFFQLVQPSHKIFSILVSASDRSPVMILVISFFAALVEETKFALDFRSELDSMKTQIEIMKAFLSDTENLKSKTETLKTTLVKIRDLFYEADNIITDCLLRDKYRQDGFCAKYSPQELVFKIETGQKLKDINSRLKKTEEILRAYLTPQYPSIQGDVTYQVSGFTSQEFDPSEIIGLKNDIEEIKGWISSNDEVLHRVGIVGMGGLGKTTIAQKIFNEVSIQFEKKIWVSVSQNFNEESIMRSMLEQFGQDSSGSDKGQMLSKIHRVLKDQTCLIVMDDVWSMNLDWWKKLFSAPPKSTDRRSCIIITTRNEEMAASMGVQNSKIHRPKVLNENESWSLFRLFAFSASKGDCPNSEFEKVGRDIVSKCGGLPLAIKTIAALLASKIHSVASLQLSYDQLPSHLKLCLLCFSIYPEDFDVRADQLVRWWVGEGLVHDKNTKTATELGFEYLSELVSRCLVDVVQRRGYDGTVYSCKMHDLVRDMTIKVAEDEAFCSFDGKGKQRFTVDSRWLGFSSDMDPKLWKKNSKLRALLLVSSNQVPLNKNLEFLKSLRALDFSYNKLDTVEVEKLWGWISSLKRLGYLNLSGVAGLKEVPSSIQKLRNLQLLVLTECNNLIRVHQSITNLKRLVVLDLGSCRHQLASQANTQSCKLLELEKLVQLRVLRINVNSESEISENEYEVLSHLKNLLVFSIDAEDCKDKKIFEMLDRLSPSPRLQELYLRRYRHEVMPEWFNPEQLSTLQYLCIENGDLANIKMNPEFEVGSYSAWNIEGLCLKFLPNLKEDWKNLELNMPQLRYVECGGKINTEEAVMARQKEEHQFPEVFL</sequence>
<accession>A0ACC0XGK7</accession>
<evidence type="ECO:0000313" key="2">
    <source>
        <dbReference type="Proteomes" id="UP001163603"/>
    </source>
</evidence>
<gene>
    <name evidence="1" type="ORF">Pint_09553</name>
</gene>
<proteinExistence type="predicted"/>